<protein>
    <submittedName>
        <fullName evidence="1">Uncharacterized protein</fullName>
    </submittedName>
</protein>
<dbReference type="RefSeq" id="WP_175140756.1">
    <property type="nucleotide sequence ID" value="NZ_CADIKZ010000005.1"/>
</dbReference>
<dbReference type="AlphaFoldDB" id="A0A6S7D3P8"/>
<gene>
    <name evidence="1" type="ORF">LMG26788_02157</name>
</gene>
<reference evidence="1 2" key="1">
    <citation type="submission" date="2020-04" db="EMBL/GenBank/DDBJ databases">
        <authorList>
            <person name="De Canck E."/>
        </authorList>
    </citation>
    <scope>NUCLEOTIDE SEQUENCE [LARGE SCALE GENOMIC DNA]</scope>
    <source>
        <strain evidence="1 2">LMG 26788</strain>
    </source>
</reference>
<accession>A0A6S7D3P8</accession>
<dbReference type="EMBL" id="CADIKZ010000005">
    <property type="protein sequence ID" value="CAB3858936.1"/>
    <property type="molecule type" value="Genomic_DNA"/>
</dbReference>
<name>A0A6S7D3P8_9BURK</name>
<keyword evidence="2" id="KW-1185">Reference proteome</keyword>
<proteinExistence type="predicted"/>
<evidence type="ECO:0000313" key="2">
    <source>
        <dbReference type="Proteomes" id="UP000494203"/>
    </source>
</evidence>
<organism evidence="1 2">
    <name type="scientific">Achromobacter pulmonis</name>
    <dbReference type="NCBI Taxonomy" id="1389932"/>
    <lineage>
        <taxon>Bacteria</taxon>
        <taxon>Pseudomonadati</taxon>
        <taxon>Pseudomonadota</taxon>
        <taxon>Betaproteobacteria</taxon>
        <taxon>Burkholderiales</taxon>
        <taxon>Alcaligenaceae</taxon>
        <taxon>Achromobacter</taxon>
    </lineage>
</organism>
<dbReference type="Proteomes" id="UP000494203">
    <property type="component" value="Unassembled WGS sequence"/>
</dbReference>
<evidence type="ECO:0000313" key="1">
    <source>
        <dbReference type="EMBL" id="CAB3858936.1"/>
    </source>
</evidence>
<sequence>MENLQQATENICQLKGELFAMHALLDSMLQTIPMAQLRALAQAHAQSTETARVVLLNSAVTGEGVISAFDHHSENWSSRLGNLSGL</sequence>